<dbReference type="Proteomes" id="UP000253551">
    <property type="component" value="Unassembled WGS sequence"/>
</dbReference>
<dbReference type="OrthoDB" id="2288646at2759"/>
<protein>
    <submittedName>
        <fullName evidence="2">Uncharacterized protein</fullName>
    </submittedName>
</protein>
<feature type="compositionally biased region" description="Basic and acidic residues" evidence="1">
    <location>
        <begin position="60"/>
        <end position="72"/>
    </location>
</feature>
<accession>A0A367KKM0</accession>
<name>A0A367KKM0_RHIST</name>
<dbReference type="AlphaFoldDB" id="A0A367KKM0"/>
<feature type="non-terminal residue" evidence="2">
    <location>
        <position position="72"/>
    </location>
</feature>
<sequence>MSTSDSSNAARGFYLPREERKFWGGIKDTVELPKSTVHNIVKRIEETGSPLPKRQPGASKKIDERASRHLQR</sequence>
<evidence type="ECO:0000256" key="1">
    <source>
        <dbReference type="SAM" id="MobiDB-lite"/>
    </source>
</evidence>
<keyword evidence="3" id="KW-1185">Reference proteome</keyword>
<organism evidence="2 3">
    <name type="scientific">Rhizopus stolonifer</name>
    <name type="common">Rhizopus nigricans</name>
    <dbReference type="NCBI Taxonomy" id="4846"/>
    <lineage>
        <taxon>Eukaryota</taxon>
        <taxon>Fungi</taxon>
        <taxon>Fungi incertae sedis</taxon>
        <taxon>Mucoromycota</taxon>
        <taxon>Mucoromycotina</taxon>
        <taxon>Mucoromycetes</taxon>
        <taxon>Mucorales</taxon>
        <taxon>Mucorineae</taxon>
        <taxon>Rhizopodaceae</taxon>
        <taxon>Rhizopus</taxon>
    </lineage>
</organism>
<evidence type="ECO:0000313" key="2">
    <source>
        <dbReference type="EMBL" id="RCI02717.1"/>
    </source>
</evidence>
<evidence type="ECO:0000313" key="3">
    <source>
        <dbReference type="Proteomes" id="UP000253551"/>
    </source>
</evidence>
<feature type="region of interest" description="Disordered" evidence="1">
    <location>
        <begin position="43"/>
        <end position="72"/>
    </location>
</feature>
<reference evidence="2 3" key="1">
    <citation type="journal article" date="2018" name="G3 (Bethesda)">
        <title>Phylogenetic and Phylogenomic Definition of Rhizopus Species.</title>
        <authorList>
            <person name="Gryganskyi A.P."/>
            <person name="Golan J."/>
            <person name="Dolatabadi S."/>
            <person name="Mondo S."/>
            <person name="Robb S."/>
            <person name="Idnurm A."/>
            <person name="Muszewska A."/>
            <person name="Steczkiewicz K."/>
            <person name="Masonjones S."/>
            <person name="Liao H.L."/>
            <person name="Gajdeczka M.T."/>
            <person name="Anike F."/>
            <person name="Vuek A."/>
            <person name="Anishchenko I.M."/>
            <person name="Voigt K."/>
            <person name="de Hoog G.S."/>
            <person name="Smith M.E."/>
            <person name="Heitman J."/>
            <person name="Vilgalys R."/>
            <person name="Stajich J.E."/>
        </authorList>
    </citation>
    <scope>NUCLEOTIDE SEQUENCE [LARGE SCALE GENOMIC DNA]</scope>
    <source>
        <strain evidence="2 3">LSU 92-RS-03</strain>
    </source>
</reference>
<dbReference type="EMBL" id="PJQM01001287">
    <property type="protein sequence ID" value="RCI02717.1"/>
    <property type="molecule type" value="Genomic_DNA"/>
</dbReference>
<proteinExistence type="predicted"/>
<comment type="caution">
    <text evidence="2">The sequence shown here is derived from an EMBL/GenBank/DDBJ whole genome shotgun (WGS) entry which is preliminary data.</text>
</comment>
<gene>
    <name evidence="2" type="ORF">CU098_000678</name>
</gene>